<accession>A0AAE8BQR0</accession>
<reference evidence="1 2" key="1">
    <citation type="submission" date="2021-07" db="EMBL/GenBank/DDBJ databases">
        <authorList>
            <person name="Roth S.J."/>
            <person name="Krukonis G.P."/>
            <person name="Delesalle V.A."/>
        </authorList>
    </citation>
    <scope>NUCLEOTIDE SEQUENCE [LARGE SCALE GENOMIC DNA]</scope>
</reference>
<sequence>MAKTLKLNVAFGMTVVINSETEKGFEVARAAARESVKQGVLNGNKKDSMLHVFASDKTSEEVFEIILRSGVRELIRKELTSEMNNGETSATVGNIKVTFEKRSDVLAWVHDELQIAARNPEIARGGSDE</sequence>
<gene>
    <name evidence="1" type="primary">29</name>
    <name evidence="1" type="ORF">AH05_29</name>
</gene>
<name>A0AAE8BQR0_9CAUD</name>
<dbReference type="Proteomes" id="UP000828094">
    <property type="component" value="Segment"/>
</dbReference>
<evidence type="ECO:0000313" key="2">
    <source>
        <dbReference type="Proteomes" id="UP000828094"/>
    </source>
</evidence>
<protein>
    <submittedName>
        <fullName evidence="1">Uncharacterized protein</fullName>
    </submittedName>
</protein>
<dbReference type="EMBL" id="MZ501272">
    <property type="protein sequence ID" value="QZA71339.1"/>
    <property type="molecule type" value="Genomic_DNA"/>
</dbReference>
<proteinExistence type="predicted"/>
<organism evidence="1 2">
    <name type="scientific">Pseudomonas phage AH05</name>
    <dbReference type="NCBI Taxonomy" id="2869574"/>
    <lineage>
        <taxon>Viruses</taxon>
        <taxon>Duplodnaviria</taxon>
        <taxon>Heunggongvirae</taxon>
        <taxon>Uroviricota</taxon>
        <taxon>Caudoviricetes</taxon>
        <taxon>Autographivirales</taxon>
        <taxon>Autotranscriptaviridae</taxon>
        <taxon>Studiervirinae</taxon>
        <taxon>Ghunavirus</taxon>
        <taxon>Ghunavirus AH05</taxon>
    </lineage>
</organism>
<keyword evidence="2" id="KW-1185">Reference proteome</keyword>
<evidence type="ECO:0000313" key="1">
    <source>
        <dbReference type="EMBL" id="QZA71339.1"/>
    </source>
</evidence>